<name>A0A2D2LVM9_FAUOS</name>
<sequence>MQRVIFLLWQNLVFRLIVGWLVVVVLPALLMWRMRFLQGRWLITEFNSMVLATLGVLLVTLGLRKLTEFPGQRSISFVLPTLLLVMMLLGMVIIVFRLPYSLYYFGLSGVIGVVFFFLSFLLEQKAHQPYMAYIPLGHCQNFEAIFQIRWLRLEKPHLDAIQSKKVQAIVADLSSPALDEDWQRFLTEQTLQGRPVYNNRQVYESLTGRLPIHHLYENELGSLLPSQTYLWFKQLLDIIAILLVSPFVLLIALITVIAIRLESPGKAIFVQERVGQGGKLFKIYKFRSMRFDSEKNGAKLAQQNDPRVTKVGKFIRKTRIDELPQFLNVLKGDMSLIGPRPEQLSFVKTFEKTIPFYNYRHIVKPGISGWAQVTQGYASDTDETALKVQYDFYYIKHISFALDILIVLKTIQTMLTGFGAR</sequence>
<evidence type="ECO:0000259" key="8">
    <source>
        <dbReference type="Pfam" id="PF02397"/>
    </source>
</evidence>
<dbReference type="GO" id="GO:0016020">
    <property type="term" value="C:membrane"/>
    <property type="evidence" value="ECO:0007669"/>
    <property type="project" value="UniProtKB-SubCell"/>
</dbReference>
<reference evidence="10" key="1">
    <citation type="submission" date="2017-11" db="EMBL/GenBank/DDBJ databases">
        <title>Complete genome sequence of Moraxella osloensis NP7 isolated from human skin.</title>
        <authorList>
            <person name="Lee K."/>
            <person name="Lim J.Y."/>
            <person name="Hwang I."/>
        </authorList>
    </citation>
    <scope>NUCLEOTIDE SEQUENCE [LARGE SCALE GENOMIC DNA]</scope>
    <source>
        <strain evidence="10">NP7</strain>
    </source>
</reference>
<feature type="transmembrane region" description="Helical" evidence="7">
    <location>
        <begin position="12"/>
        <end position="34"/>
    </location>
</feature>
<dbReference type="InterPro" id="IPR003362">
    <property type="entry name" value="Bact_transf"/>
</dbReference>
<dbReference type="Proteomes" id="UP000229340">
    <property type="component" value="Chromosome"/>
</dbReference>
<evidence type="ECO:0000256" key="1">
    <source>
        <dbReference type="ARBA" id="ARBA00004141"/>
    </source>
</evidence>
<evidence type="ECO:0000256" key="4">
    <source>
        <dbReference type="ARBA" id="ARBA00022692"/>
    </source>
</evidence>
<keyword evidence="6 7" id="KW-0472">Membrane</keyword>
<feature type="transmembrane region" description="Helical" evidence="7">
    <location>
        <begin position="75"/>
        <end position="96"/>
    </location>
</feature>
<evidence type="ECO:0000256" key="2">
    <source>
        <dbReference type="ARBA" id="ARBA00006464"/>
    </source>
</evidence>
<comment type="similarity">
    <text evidence="2">Belongs to the bacterial sugar transferase family.</text>
</comment>
<feature type="transmembrane region" description="Helical" evidence="7">
    <location>
        <begin position="102"/>
        <end position="122"/>
    </location>
</feature>
<organism evidence="9 10">
    <name type="scientific">Faucicola osloensis</name>
    <name type="common">Moraxella osloensis</name>
    <dbReference type="NCBI Taxonomy" id="34062"/>
    <lineage>
        <taxon>Bacteria</taxon>
        <taxon>Pseudomonadati</taxon>
        <taxon>Pseudomonadota</taxon>
        <taxon>Gammaproteobacteria</taxon>
        <taxon>Moraxellales</taxon>
        <taxon>Moraxellaceae</taxon>
        <taxon>Faucicola</taxon>
    </lineage>
</organism>
<evidence type="ECO:0000256" key="6">
    <source>
        <dbReference type="ARBA" id="ARBA00023136"/>
    </source>
</evidence>
<dbReference type="STRING" id="34062.AXE82_03525"/>
<dbReference type="GO" id="GO:0016780">
    <property type="term" value="F:phosphotransferase activity, for other substituted phosphate groups"/>
    <property type="evidence" value="ECO:0007669"/>
    <property type="project" value="TreeGrafter"/>
</dbReference>
<dbReference type="RefSeq" id="WP_100270313.1">
    <property type="nucleotide sequence ID" value="NZ_CP024443.1"/>
</dbReference>
<keyword evidence="5 7" id="KW-1133">Transmembrane helix</keyword>
<evidence type="ECO:0000256" key="3">
    <source>
        <dbReference type="ARBA" id="ARBA00022679"/>
    </source>
</evidence>
<accession>A0A2D2LVM9</accession>
<keyword evidence="3 9" id="KW-0808">Transferase</keyword>
<feature type="transmembrane region" description="Helical" evidence="7">
    <location>
        <begin position="235"/>
        <end position="259"/>
    </location>
</feature>
<feature type="transmembrane region" description="Helical" evidence="7">
    <location>
        <begin position="46"/>
        <end position="63"/>
    </location>
</feature>
<gene>
    <name evidence="9" type="ORF">NP7_07410</name>
</gene>
<evidence type="ECO:0000313" key="10">
    <source>
        <dbReference type="Proteomes" id="UP000229340"/>
    </source>
</evidence>
<dbReference type="EMBL" id="CP024443">
    <property type="protein sequence ID" value="ATR79088.1"/>
    <property type="molecule type" value="Genomic_DNA"/>
</dbReference>
<feature type="domain" description="Bacterial sugar transferase" evidence="8">
    <location>
        <begin position="233"/>
        <end position="415"/>
    </location>
</feature>
<proteinExistence type="inferred from homology"/>
<evidence type="ECO:0000256" key="7">
    <source>
        <dbReference type="SAM" id="Phobius"/>
    </source>
</evidence>
<dbReference type="PANTHER" id="PTHR30576:SF0">
    <property type="entry name" value="UNDECAPRENYL-PHOSPHATE N-ACETYLGALACTOSAMINYL 1-PHOSPHATE TRANSFERASE-RELATED"/>
    <property type="match status" value="1"/>
</dbReference>
<dbReference type="NCBIfam" id="TIGR03025">
    <property type="entry name" value="EPS_sugtrans"/>
    <property type="match status" value="1"/>
</dbReference>
<evidence type="ECO:0000313" key="9">
    <source>
        <dbReference type="EMBL" id="ATR79088.1"/>
    </source>
</evidence>
<keyword evidence="4 7" id="KW-0812">Transmembrane</keyword>
<dbReference type="AlphaFoldDB" id="A0A2D2LVM9"/>
<dbReference type="Pfam" id="PF02397">
    <property type="entry name" value="Bac_transf"/>
    <property type="match status" value="1"/>
</dbReference>
<dbReference type="PANTHER" id="PTHR30576">
    <property type="entry name" value="COLANIC BIOSYNTHESIS UDP-GLUCOSE LIPID CARRIER TRANSFERASE"/>
    <property type="match status" value="1"/>
</dbReference>
<evidence type="ECO:0000256" key="5">
    <source>
        <dbReference type="ARBA" id="ARBA00022989"/>
    </source>
</evidence>
<comment type="subcellular location">
    <subcellularLocation>
        <location evidence="1">Membrane</location>
        <topology evidence="1">Multi-pass membrane protein</topology>
    </subcellularLocation>
</comment>
<protein>
    <submittedName>
        <fullName evidence="9">Glycosyl transferase</fullName>
    </submittedName>
</protein>
<dbReference type="InterPro" id="IPR017475">
    <property type="entry name" value="EPS_sugar_tfrase"/>
</dbReference>